<dbReference type="STRING" id="1121393.SAMN02745216_01061"/>
<dbReference type="SUPFAM" id="SSF46894">
    <property type="entry name" value="C-terminal effector domain of the bipartite response regulators"/>
    <property type="match status" value="1"/>
</dbReference>
<evidence type="ECO:0000256" key="3">
    <source>
        <dbReference type="ARBA" id="ARBA00023163"/>
    </source>
</evidence>
<evidence type="ECO:0000259" key="4">
    <source>
        <dbReference type="PROSITE" id="PS50043"/>
    </source>
</evidence>
<evidence type="ECO:0000256" key="1">
    <source>
        <dbReference type="ARBA" id="ARBA00023015"/>
    </source>
</evidence>
<dbReference type="PANTHER" id="PTHR44688">
    <property type="entry name" value="DNA-BINDING TRANSCRIPTIONAL ACTIVATOR DEVR_DOSR"/>
    <property type="match status" value="1"/>
</dbReference>
<dbReference type="SMART" id="SM00421">
    <property type="entry name" value="HTH_LUXR"/>
    <property type="match status" value="1"/>
</dbReference>
<dbReference type="InterPro" id="IPR036388">
    <property type="entry name" value="WH-like_DNA-bd_sf"/>
</dbReference>
<proteinExistence type="predicted"/>
<keyword evidence="3" id="KW-0804">Transcription</keyword>
<dbReference type="Proteomes" id="UP000183994">
    <property type="component" value="Unassembled WGS sequence"/>
</dbReference>
<keyword evidence="1" id="KW-0805">Transcription regulation</keyword>
<accession>A0A1M6GP04</accession>
<dbReference type="PROSITE" id="PS00622">
    <property type="entry name" value="HTH_LUXR_1"/>
    <property type="match status" value="1"/>
</dbReference>
<keyword evidence="2" id="KW-0238">DNA-binding</keyword>
<dbReference type="PANTHER" id="PTHR44688:SF16">
    <property type="entry name" value="DNA-BINDING TRANSCRIPTIONAL ACTIVATOR DEVR_DOSR"/>
    <property type="match status" value="1"/>
</dbReference>
<dbReference type="CDD" id="cd06170">
    <property type="entry name" value="LuxR_C_like"/>
    <property type="match status" value="1"/>
</dbReference>
<protein>
    <submittedName>
        <fullName evidence="5">Regulatory protein, luxR family</fullName>
    </submittedName>
</protein>
<dbReference type="Gene3D" id="1.10.10.10">
    <property type="entry name" value="Winged helix-like DNA-binding domain superfamily/Winged helix DNA-binding domain"/>
    <property type="match status" value="1"/>
</dbReference>
<sequence>MASSLRKDKIADALRELHHALINTQDYSEFPHILTSVINTLIPVDWMGLYTFGLPQNSYNVATNPGLPFDWNEKYIEVMEHDPVREKSLRQPVGGACIFSPKDFYSSEEAVYCYETSKKYTDTTQFLTLHCARTPAIDSGIAFYRTDEKFAFEESDRQTLEYLSPFLVSLSHTMMLHAEFDLKRAALETVCKSSKDLYLCLDGALNIIDLPQETEAFLRRCFKHSAWRILPEDILIWLKSAVAPRGAIPPGAGPWTTVCVLPDLELTMTAHAVVTEQQRTVLVLLLKPHDRKEDFAVLAKDGLSPREQEVLSYLPLGYSNLQIAQAMNIAEVTVKKHLKNASRKLGACGRTETLFNAMRRKSLLESASVF</sequence>
<dbReference type="GO" id="GO:0003677">
    <property type="term" value="F:DNA binding"/>
    <property type="evidence" value="ECO:0007669"/>
    <property type="project" value="UniProtKB-KW"/>
</dbReference>
<evidence type="ECO:0000256" key="2">
    <source>
        <dbReference type="ARBA" id="ARBA00023125"/>
    </source>
</evidence>
<evidence type="ECO:0000313" key="5">
    <source>
        <dbReference type="EMBL" id="SHJ11642.1"/>
    </source>
</evidence>
<dbReference type="Pfam" id="PF00196">
    <property type="entry name" value="GerE"/>
    <property type="match status" value="1"/>
</dbReference>
<gene>
    <name evidence="5" type="ORF">SAMN02745216_01061</name>
</gene>
<dbReference type="InterPro" id="IPR016032">
    <property type="entry name" value="Sig_transdc_resp-reg_C-effctor"/>
</dbReference>
<keyword evidence="6" id="KW-1185">Reference proteome</keyword>
<dbReference type="PROSITE" id="PS50043">
    <property type="entry name" value="HTH_LUXR_2"/>
    <property type="match status" value="1"/>
</dbReference>
<dbReference type="AlphaFoldDB" id="A0A1M6GP04"/>
<name>A0A1M6GP04_9BACT</name>
<evidence type="ECO:0000313" key="6">
    <source>
        <dbReference type="Proteomes" id="UP000183994"/>
    </source>
</evidence>
<organism evidence="5 6">
    <name type="scientific">Desulfatibacillum alkenivorans DSM 16219</name>
    <dbReference type="NCBI Taxonomy" id="1121393"/>
    <lineage>
        <taxon>Bacteria</taxon>
        <taxon>Pseudomonadati</taxon>
        <taxon>Thermodesulfobacteriota</taxon>
        <taxon>Desulfobacteria</taxon>
        <taxon>Desulfobacterales</taxon>
        <taxon>Desulfatibacillaceae</taxon>
        <taxon>Desulfatibacillum</taxon>
    </lineage>
</organism>
<dbReference type="EMBL" id="FQZU01000004">
    <property type="protein sequence ID" value="SHJ11642.1"/>
    <property type="molecule type" value="Genomic_DNA"/>
</dbReference>
<dbReference type="PRINTS" id="PR00038">
    <property type="entry name" value="HTHLUXR"/>
</dbReference>
<dbReference type="InterPro" id="IPR000792">
    <property type="entry name" value="Tscrpt_reg_LuxR_C"/>
</dbReference>
<reference evidence="6" key="1">
    <citation type="submission" date="2016-11" db="EMBL/GenBank/DDBJ databases">
        <authorList>
            <person name="Varghese N."/>
            <person name="Submissions S."/>
        </authorList>
    </citation>
    <scope>NUCLEOTIDE SEQUENCE [LARGE SCALE GENOMIC DNA]</scope>
    <source>
        <strain evidence="6">DSM 16219</strain>
    </source>
</reference>
<dbReference type="GO" id="GO:0006355">
    <property type="term" value="P:regulation of DNA-templated transcription"/>
    <property type="evidence" value="ECO:0007669"/>
    <property type="project" value="InterPro"/>
</dbReference>
<feature type="domain" description="HTH luxR-type" evidence="4">
    <location>
        <begin position="296"/>
        <end position="362"/>
    </location>
</feature>